<protein>
    <submittedName>
        <fullName evidence="3">Short subunit dehydrogenase</fullName>
    </submittedName>
</protein>
<dbReference type="RefSeq" id="WP_084537420.1">
    <property type="nucleotide sequence ID" value="NZ_QNRE01000005.1"/>
</dbReference>
<evidence type="ECO:0000313" key="4">
    <source>
        <dbReference type="Proteomes" id="UP000252586"/>
    </source>
</evidence>
<dbReference type="PANTHER" id="PTHR24320:SF152">
    <property type="entry name" value="SHORT-CHAIN DEHYDROGENASE_REDUCTASE FAMILY PROTEIN"/>
    <property type="match status" value="1"/>
</dbReference>
<evidence type="ECO:0000256" key="1">
    <source>
        <dbReference type="ARBA" id="ARBA00006484"/>
    </source>
</evidence>
<accession>A0A366DKN6</accession>
<dbReference type="EMBL" id="QNRE01000005">
    <property type="protein sequence ID" value="RBO90643.1"/>
    <property type="molecule type" value="Genomic_DNA"/>
</dbReference>
<proteinExistence type="inferred from homology"/>
<sequence length="298" mass="31032">MATIVMTGASSGFGAVAAERMVAQGARLISGARGPAEVGASIPVDLADLGSVREFAAAVRDRLDGAALDGLVLNAGLIRPDVDGRSADGFETTFAVNHLAHYLLARLLLPELADGATVVLTTSGTHDPATGAGLAPPRHADARLLAHPDRDPALDERPRKAGERAYTASKLCAVLTARSLSPLAPRATVLAYDPGQVFGTGLARDLALPLRTAWTILGVPVFGRALRTFSPTLNSRTAAGKTLADLALGNSPPPPSGSRYAALRRDRLTWGEPSNLARDEAVGRALWSDSAELVGWRD</sequence>
<evidence type="ECO:0000313" key="3">
    <source>
        <dbReference type="EMBL" id="RBO90643.1"/>
    </source>
</evidence>
<organism evidence="3 4">
    <name type="scientific">Nocardia puris</name>
    <dbReference type="NCBI Taxonomy" id="208602"/>
    <lineage>
        <taxon>Bacteria</taxon>
        <taxon>Bacillati</taxon>
        <taxon>Actinomycetota</taxon>
        <taxon>Actinomycetes</taxon>
        <taxon>Mycobacteriales</taxon>
        <taxon>Nocardiaceae</taxon>
        <taxon>Nocardia</taxon>
    </lineage>
</organism>
<dbReference type="InterPro" id="IPR036291">
    <property type="entry name" value="NAD(P)-bd_dom_sf"/>
</dbReference>
<keyword evidence="4" id="KW-1185">Reference proteome</keyword>
<dbReference type="GO" id="GO:0016491">
    <property type="term" value="F:oxidoreductase activity"/>
    <property type="evidence" value="ECO:0007669"/>
    <property type="project" value="UniProtKB-KW"/>
</dbReference>
<dbReference type="PANTHER" id="PTHR24320">
    <property type="entry name" value="RETINOL DEHYDROGENASE"/>
    <property type="match status" value="1"/>
</dbReference>
<reference evidence="3 4" key="1">
    <citation type="submission" date="2018-06" db="EMBL/GenBank/DDBJ databases">
        <title>Genomic Encyclopedia of Type Strains, Phase IV (KMG-IV): sequencing the most valuable type-strain genomes for metagenomic binning, comparative biology and taxonomic classification.</title>
        <authorList>
            <person name="Goeker M."/>
        </authorList>
    </citation>
    <scope>NUCLEOTIDE SEQUENCE [LARGE SCALE GENOMIC DNA]</scope>
    <source>
        <strain evidence="3 4">DSM 44599</strain>
    </source>
</reference>
<comment type="caution">
    <text evidence="3">The sequence shown here is derived from an EMBL/GenBank/DDBJ whole genome shotgun (WGS) entry which is preliminary data.</text>
</comment>
<dbReference type="Pfam" id="PF00106">
    <property type="entry name" value="adh_short"/>
    <property type="match status" value="1"/>
</dbReference>
<comment type="similarity">
    <text evidence="1">Belongs to the short-chain dehydrogenases/reductases (SDR) family.</text>
</comment>
<dbReference type="Gene3D" id="3.40.50.720">
    <property type="entry name" value="NAD(P)-binding Rossmann-like Domain"/>
    <property type="match status" value="1"/>
</dbReference>
<dbReference type="InterPro" id="IPR002347">
    <property type="entry name" value="SDR_fam"/>
</dbReference>
<name>A0A366DKN6_9NOCA</name>
<dbReference type="Proteomes" id="UP000252586">
    <property type="component" value="Unassembled WGS sequence"/>
</dbReference>
<dbReference type="PRINTS" id="PR00081">
    <property type="entry name" value="GDHRDH"/>
</dbReference>
<keyword evidence="2" id="KW-0560">Oxidoreductase</keyword>
<dbReference type="AlphaFoldDB" id="A0A366DKN6"/>
<evidence type="ECO:0000256" key="2">
    <source>
        <dbReference type="ARBA" id="ARBA00023002"/>
    </source>
</evidence>
<dbReference type="SUPFAM" id="SSF51735">
    <property type="entry name" value="NAD(P)-binding Rossmann-fold domains"/>
    <property type="match status" value="1"/>
</dbReference>
<gene>
    <name evidence="3" type="ORF">DFR74_10545</name>
</gene>
<dbReference type="STRING" id="1210090.GCA_001613185_01623"/>